<keyword evidence="2" id="KW-1185">Reference proteome</keyword>
<evidence type="ECO:0000313" key="1">
    <source>
        <dbReference type="EMBL" id="KAF2455181.1"/>
    </source>
</evidence>
<gene>
    <name evidence="1" type="ORF">BDY21DRAFT_365785</name>
</gene>
<dbReference type="AlphaFoldDB" id="A0A6A6NTV6"/>
<proteinExistence type="predicted"/>
<sequence length="350" mass="39067">MTEIVDQELEGTLNITLEPDTYLVVGPYMYGVKEEVKLQWVEVRADGDEVQWRGIVSPPDDYDANDTTLGFHDCFTDILEEIHGEGPKIPTRYGKPYFFKLVLLSHQLGFLDAIIHWLENSLLSAMGPGFSLSFYPGRRSDGRELDVTRGLGFYLAAVEVMAQRNYVYHFERLTRAMIKYDKNDFVGIELPDASRKLPAAAVMSCLPPDIRGSLAQRKAMLQQDFLDIIRACLQPCAAGPDEHFTNHVNHVHALSALNPSQNTTLFDQIQTGVVLSKLMDRSGCYHATTLSDAMFKLEVHAGMCSNCAKTPVTDRTRPCSSIAHCRGWERVVFGPSAQGQPSTYSLEVGD</sequence>
<dbReference type="EMBL" id="MU001688">
    <property type="protein sequence ID" value="KAF2455181.1"/>
    <property type="molecule type" value="Genomic_DNA"/>
</dbReference>
<organism evidence="1 2">
    <name type="scientific">Lineolata rhizophorae</name>
    <dbReference type="NCBI Taxonomy" id="578093"/>
    <lineage>
        <taxon>Eukaryota</taxon>
        <taxon>Fungi</taxon>
        <taxon>Dikarya</taxon>
        <taxon>Ascomycota</taxon>
        <taxon>Pezizomycotina</taxon>
        <taxon>Dothideomycetes</taxon>
        <taxon>Dothideomycetes incertae sedis</taxon>
        <taxon>Lineolatales</taxon>
        <taxon>Lineolataceae</taxon>
        <taxon>Lineolata</taxon>
    </lineage>
</organism>
<protein>
    <submittedName>
        <fullName evidence="1">Uncharacterized protein</fullName>
    </submittedName>
</protein>
<reference evidence="1" key="1">
    <citation type="journal article" date="2020" name="Stud. Mycol.">
        <title>101 Dothideomycetes genomes: a test case for predicting lifestyles and emergence of pathogens.</title>
        <authorList>
            <person name="Haridas S."/>
            <person name="Albert R."/>
            <person name="Binder M."/>
            <person name="Bloem J."/>
            <person name="Labutti K."/>
            <person name="Salamov A."/>
            <person name="Andreopoulos B."/>
            <person name="Baker S."/>
            <person name="Barry K."/>
            <person name="Bills G."/>
            <person name="Bluhm B."/>
            <person name="Cannon C."/>
            <person name="Castanera R."/>
            <person name="Culley D."/>
            <person name="Daum C."/>
            <person name="Ezra D."/>
            <person name="Gonzalez J."/>
            <person name="Henrissat B."/>
            <person name="Kuo A."/>
            <person name="Liang C."/>
            <person name="Lipzen A."/>
            <person name="Lutzoni F."/>
            <person name="Magnuson J."/>
            <person name="Mondo S."/>
            <person name="Nolan M."/>
            <person name="Ohm R."/>
            <person name="Pangilinan J."/>
            <person name="Park H.-J."/>
            <person name="Ramirez L."/>
            <person name="Alfaro M."/>
            <person name="Sun H."/>
            <person name="Tritt A."/>
            <person name="Yoshinaga Y."/>
            <person name="Zwiers L.-H."/>
            <person name="Turgeon B."/>
            <person name="Goodwin S."/>
            <person name="Spatafora J."/>
            <person name="Crous P."/>
            <person name="Grigoriev I."/>
        </authorList>
    </citation>
    <scope>NUCLEOTIDE SEQUENCE</scope>
    <source>
        <strain evidence="1">ATCC 16933</strain>
    </source>
</reference>
<name>A0A6A6NTV6_9PEZI</name>
<dbReference type="Proteomes" id="UP000799766">
    <property type="component" value="Unassembled WGS sequence"/>
</dbReference>
<accession>A0A6A6NTV6</accession>
<evidence type="ECO:0000313" key="2">
    <source>
        <dbReference type="Proteomes" id="UP000799766"/>
    </source>
</evidence>